<dbReference type="InterPro" id="IPR045761">
    <property type="entry name" value="ODP_dom"/>
</dbReference>
<evidence type="ECO:0000259" key="2">
    <source>
        <dbReference type="PROSITE" id="PS50902"/>
    </source>
</evidence>
<comment type="similarity">
    <text evidence="1">In the N-terminal section; belongs to the zinc metallo-hydrolase group 3 family.</text>
</comment>
<evidence type="ECO:0000313" key="4">
    <source>
        <dbReference type="Proteomes" id="UP000435649"/>
    </source>
</evidence>
<dbReference type="Gene3D" id="3.40.50.360">
    <property type="match status" value="1"/>
</dbReference>
<dbReference type="GO" id="GO:0046872">
    <property type="term" value="F:metal ion binding"/>
    <property type="evidence" value="ECO:0007669"/>
    <property type="project" value="InterPro"/>
</dbReference>
<dbReference type="SMART" id="SM00849">
    <property type="entry name" value="Lactamase_B"/>
    <property type="match status" value="1"/>
</dbReference>
<dbReference type="InterPro" id="IPR016440">
    <property type="entry name" value="Rubredoxin-O_OxRdtase"/>
</dbReference>
<dbReference type="InterPro" id="IPR029039">
    <property type="entry name" value="Flavoprotein-like_sf"/>
</dbReference>
<proteinExistence type="inferred from homology"/>
<dbReference type="Proteomes" id="UP000435649">
    <property type="component" value="Unassembled WGS sequence"/>
</dbReference>
<dbReference type="PROSITE" id="PS50902">
    <property type="entry name" value="FLAVODOXIN_LIKE"/>
    <property type="match status" value="1"/>
</dbReference>
<dbReference type="Gene3D" id="3.60.15.10">
    <property type="entry name" value="Ribonuclease Z/Hydroxyacylglutathione hydrolase-like"/>
    <property type="match status" value="1"/>
</dbReference>
<gene>
    <name evidence="3" type="ORF">FYJ85_13755</name>
</gene>
<dbReference type="PIRSF" id="PIRSF005243">
    <property type="entry name" value="ROO"/>
    <property type="match status" value="1"/>
</dbReference>
<feature type="domain" description="Flavodoxin-like" evidence="2">
    <location>
        <begin position="257"/>
        <end position="395"/>
    </location>
</feature>
<dbReference type="CDD" id="cd07709">
    <property type="entry name" value="flavodiiron_proteins_MBL-fold"/>
    <property type="match status" value="1"/>
</dbReference>
<dbReference type="EMBL" id="VUNS01000015">
    <property type="protein sequence ID" value="MST98104.1"/>
    <property type="molecule type" value="Genomic_DNA"/>
</dbReference>
<keyword evidence="4" id="KW-1185">Reference proteome</keyword>
<dbReference type="InterPro" id="IPR036866">
    <property type="entry name" value="RibonucZ/Hydroxyglut_hydro"/>
</dbReference>
<dbReference type="Pfam" id="PF00258">
    <property type="entry name" value="Flavodoxin_1"/>
    <property type="match status" value="1"/>
</dbReference>
<dbReference type="InterPro" id="IPR008254">
    <property type="entry name" value="Flavodoxin/NO_synth"/>
</dbReference>
<dbReference type="SUPFAM" id="SSF52218">
    <property type="entry name" value="Flavoproteins"/>
    <property type="match status" value="1"/>
</dbReference>
<dbReference type="RefSeq" id="WP_106051897.1">
    <property type="nucleotide sequence ID" value="NZ_DBFCGB010000252.1"/>
</dbReference>
<evidence type="ECO:0000256" key="1">
    <source>
        <dbReference type="ARBA" id="ARBA00007121"/>
    </source>
</evidence>
<evidence type="ECO:0000313" key="3">
    <source>
        <dbReference type="EMBL" id="MST98104.1"/>
    </source>
</evidence>
<organism evidence="3 4">
    <name type="scientific">Victivallis lenta</name>
    <dbReference type="NCBI Taxonomy" id="2606640"/>
    <lineage>
        <taxon>Bacteria</taxon>
        <taxon>Pseudomonadati</taxon>
        <taxon>Lentisphaerota</taxon>
        <taxon>Lentisphaeria</taxon>
        <taxon>Victivallales</taxon>
        <taxon>Victivallaceae</taxon>
        <taxon>Victivallis</taxon>
    </lineage>
</organism>
<sequence>MEEYFKAVKVTENVYWVGAIDWSIRNFHGYETGRGSTYNAFLVLDEKITLIDSVKGPFVGELLARIRSVIGDVTKIDYIVSNHAEPDHSGGLPATIEAIKPEKVFASPVGQKTLTAYYGDLGITPVKTGEAISIGKGNIAFVETKMLHWPDSMVTYLDSEKILFSQDAFGMHLAGSRRFADEYAPFILEYEGRKYFANILNHLAPKVIELLDALPGLNLDIQMIAPDHGPIWRRPEDIRWILDLYRDCAMQLPKPRAVVAFSTMWHSTERLAEALADGIRSAGVEVKVMDLHVNDRSAVMTEVANCGLMAFGAPTMNNQVFPDMADILCYVKGLRPKNKIGFAFGSYGWSGEGGKQIAAELTAMGAEQPCELFQVKYMPTAEDMKRMFENGEKLGRLLLERVK</sequence>
<dbReference type="Pfam" id="PF19583">
    <property type="entry name" value="ODP"/>
    <property type="match status" value="1"/>
</dbReference>
<protein>
    <submittedName>
        <fullName evidence="3">FprA family A-type flavoprotein</fullName>
    </submittedName>
</protein>
<dbReference type="SUPFAM" id="SSF56281">
    <property type="entry name" value="Metallo-hydrolase/oxidoreductase"/>
    <property type="match status" value="1"/>
</dbReference>
<dbReference type="PANTHER" id="PTHR43717:SF1">
    <property type="entry name" value="ANAEROBIC NITRIC OXIDE REDUCTASE FLAVORUBREDOXIN"/>
    <property type="match status" value="1"/>
</dbReference>
<dbReference type="AlphaFoldDB" id="A0A844G568"/>
<dbReference type="InterPro" id="IPR001279">
    <property type="entry name" value="Metallo-B-lactamas"/>
</dbReference>
<accession>A0A844G568</accession>
<dbReference type="GO" id="GO:0010181">
    <property type="term" value="F:FMN binding"/>
    <property type="evidence" value="ECO:0007669"/>
    <property type="project" value="InterPro"/>
</dbReference>
<dbReference type="PANTHER" id="PTHR43717">
    <property type="entry name" value="ANAEROBIC NITRIC OXIDE REDUCTASE FLAVORUBREDOXIN"/>
    <property type="match status" value="1"/>
</dbReference>
<name>A0A844G568_9BACT</name>
<dbReference type="GO" id="GO:0016491">
    <property type="term" value="F:oxidoreductase activity"/>
    <property type="evidence" value="ECO:0007669"/>
    <property type="project" value="InterPro"/>
</dbReference>
<reference evidence="3 4" key="1">
    <citation type="submission" date="2019-08" db="EMBL/GenBank/DDBJ databases">
        <title>In-depth cultivation of the pig gut microbiome towards novel bacterial diversity and tailored functional studies.</title>
        <authorList>
            <person name="Wylensek D."/>
            <person name="Hitch T.C.A."/>
            <person name="Clavel T."/>
        </authorList>
    </citation>
    <scope>NUCLEOTIDE SEQUENCE [LARGE SCALE GENOMIC DNA]</scope>
    <source>
        <strain evidence="3 4">BBE-744-WT-12</strain>
    </source>
</reference>
<comment type="caution">
    <text evidence="3">The sequence shown here is derived from an EMBL/GenBank/DDBJ whole genome shotgun (WGS) entry which is preliminary data.</text>
</comment>
<dbReference type="GO" id="GO:0009055">
    <property type="term" value="F:electron transfer activity"/>
    <property type="evidence" value="ECO:0007669"/>
    <property type="project" value="InterPro"/>
</dbReference>